<gene>
    <name evidence="1" type="ORF">CEXT_800251</name>
</gene>
<evidence type="ECO:0000313" key="2">
    <source>
        <dbReference type="Proteomes" id="UP001054945"/>
    </source>
</evidence>
<keyword evidence="2" id="KW-1185">Reference proteome</keyword>
<dbReference type="EMBL" id="BPLR01017247">
    <property type="protein sequence ID" value="GIY89708.1"/>
    <property type="molecule type" value="Genomic_DNA"/>
</dbReference>
<sequence>MKTEIMLIDGILCNENNLGYRTERYCKFLEKSRKTTRYIISSATLPRTYMCSIWNRRRDKQNKALFQMTEQSKTRLHKTRYPFGVDLACRYLRVENKICMVLEKRLA</sequence>
<dbReference type="AlphaFoldDB" id="A0AAV4X562"/>
<comment type="caution">
    <text evidence="1">The sequence shown here is derived from an EMBL/GenBank/DDBJ whole genome shotgun (WGS) entry which is preliminary data.</text>
</comment>
<evidence type="ECO:0000313" key="1">
    <source>
        <dbReference type="EMBL" id="GIY89708.1"/>
    </source>
</evidence>
<organism evidence="1 2">
    <name type="scientific">Caerostris extrusa</name>
    <name type="common">Bark spider</name>
    <name type="synonym">Caerostris bankana</name>
    <dbReference type="NCBI Taxonomy" id="172846"/>
    <lineage>
        <taxon>Eukaryota</taxon>
        <taxon>Metazoa</taxon>
        <taxon>Ecdysozoa</taxon>
        <taxon>Arthropoda</taxon>
        <taxon>Chelicerata</taxon>
        <taxon>Arachnida</taxon>
        <taxon>Araneae</taxon>
        <taxon>Araneomorphae</taxon>
        <taxon>Entelegynae</taxon>
        <taxon>Araneoidea</taxon>
        <taxon>Araneidae</taxon>
        <taxon>Caerostris</taxon>
    </lineage>
</organism>
<reference evidence="1 2" key="1">
    <citation type="submission" date="2021-06" db="EMBL/GenBank/DDBJ databases">
        <title>Caerostris extrusa draft genome.</title>
        <authorList>
            <person name="Kono N."/>
            <person name="Arakawa K."/>
        </authorList>
    </citation>
    <scope>NUCLEOTIDE SEQUENCE [LARGE SCALE GENOMIC DNA]</scope>
</reference>
<accession>A0AAV4X562</accession>
<protein>
    <submittedName>
        <fullName evidence="1">Uncharacterized protein</fullName>
    </submittedName>
</protein>
<proteinExistence type="predicted"/>
<dbReference type="Proteomes" id="UP001054945">
    <property type="component" value="Unassembled WGS sequence"/>
</dbReference>
<name>A0AAV4X562_CAEEX</name>